<dbReference type="MEROPS" id="M16.A20"/>
<evidence type="ECO:0000259" key="2">
    <source>
        <dbReference type="Pfam" id="PF05193"/>
    </source>
</evidence>
<dbReference type="STRING" id="575594.HMPREF0501_01016"/>
<dbReference type="PANTHER" id="PTHR11851">
    <property type="entry name" value="METALLOPROTEASE"/>
    <property type="match status" value="1"/>
</dbReference>
<dbReference type="AlphaFoldDB" id="C7XWL3"/>
<feature type="domain" description="Peptidase M16 C-terminal" evidence="2">
    <location>
        <begin position="181"/>
        <end position="358"/>
    </location>
</feature>
<dbReference type="Pfam" id="PF00675">
    <property type="entry name" value="Peptidase_M16"/>
    <property type="match status" value="1"/>
</dbReference>
<gene>
    <name evidence="3" type="ORF">HMPREF0501_01016</name>
</gene>
<dbReference type="SUPFAM" id="SSF63411">
    <property type="entry name" value="LuxS/MPP-like metallohydrolase"/>
    <property type="match status" value="2"/>
</dbReference>
<keyword evidence="4" id="KW-1185">Reference proteome</keyword>
<evidence type="ECO:0000313" key="4">
    <source>
        <dbReference type="Proteomes" id="UP000003987"/>
    </source>
</evidence>
<dbReference type="PANTHER" id="PTHR11851:SF134">
    <property type="entry name" value="ZINC-DEPENDENT PROTEASE"/>
    <property type="match status" value="1"/>
</dbReference>
<dbReference type="Gene3D" id="3.30.830.10">
    <property type="entry name" value="Metalloenzyme, LuxS/M16 peptidase-like"/>
    <property type="match status" value="2"/>
</dbReference>
<dbReference type="InterPro" id="IPR050361">
    <property type="entry name" value="MPP/UQCRC_Complex"/>
</dbReference>
<proteinExistence type="predicted"/>
<organism evidence="3 4">
    <name type="scientific">Limosilactobacillus coleohominis 101-4-CHN</name>
    <dbReference type="NCBI Taxonomy" id="575594"/>
    <lineage>
        <taxon>Bacteria</taxon>
        <taxon>Bacillati</taxon>
        <taxon>Bacillota</taxon>
        <taxon>Bacilli</taxon>
        <taxon>Lactobacillales</taxon>
        <taxon>Lactobacillaceae</taxon>
        <taxon>Limosilactobacillus</taxon>
    </lineage>
</organism>
<dbReference type="Pfam" id="PF05193">
    <property type="entry name" value="Peptidase_M16_C"/>
    <property type="match status" value="1"/>
</dbReference>
<dbReference type="eggNOG" id="COG0612">
    <property type="taxonomic scope" value="Bacteria"/>
</dbReference>
<dbReference type="InterPro" id="IPR007863">
    <property type="entry name" value="Peptidase_M16_C"/>
</dbReference>
<keyword evidence="3" id="KW-0378">Hydrolase</keyword>
<evidence type="ECO:0000313" key="3">
    <source>
        <dbReference type="EMBL" id="EEU30011.1"/>
    </source>
</evidence>
<sequence length="431" mass="49202">MKKKIYAQFNQPVYHERLTNGLDVVLIPRRGFQKVYGILTSNYGSVDNQFIPLDSQEMVQVPDGIAHFLEHKLFEKKNHDAFDLFGELGADSNAFTSYTQTSYQFSTTQNIQKNLATLLDFVQTPYFSAAGVMKEQGIIGQEIRMYNDNPDSRLYTGALANLYPNDPMSVDIAGTESSIAKITPTLLMQCYHTFYQPFNLRLVVVGNIDIAETMTTVYESQKEHAAIIRSINRAPQISDDQGTDVLATGNLRMAVQRPKAMVAIRGLQQFTDDRERLRYKLACELMLEMIFDDTTSNYLRLYNRHVIDDSFGFSFEMERGFHFATISSDTDDPQRFIGEIEDILQSATDHLDVMKNEFIATKRGAIGRVIMSFNFPEAIANRYSSALFGNLNVFDEIDLLQSIQLDDLYQACQQFIQPHCWTNFVIEPLKM</sequence>
<name>C7XWL3_9LACO</name>
<evidence type="ECO:0000259" key="1">
    <source>
        <dbReference type="Pfam" id="PF00675"/>
    </source>
</evidence>
<dbReference type="InterPro" id="IPR011765">
    <property type="entry name" value="Pept_M16_N"/>
</dbReference>
<feature type="domain" description="Peptidase M16 N-terminal" evidence="1">
    <location>
        <begin position="63"/>
        <end position="175"/>
    </location>
</feature>
<reference evidence="3 4" key="1">
    <citation type="submission" date="2009-06" db="EMBL/GenBank/DDBJ databases">
        <title>The Genome Sequence of Lactobacillus coleohominis strain 101-4-CHN.</title>
        <authorList>
            <consortium name="The Broad Institute Genome Sequencing Platform"/>
            <person name="Ward D."/>
            <person name="Young S.K."/>
            <person name="Zeng Q."/>
            <person name="Koehrsen M."/>
            <person name="Alvarado L."/>
            <person name="Berlin A."/>
            <person name="Borenstein D."/>
            <person name="Chen Z."/>
            <person name="Engels R."/>
            <person name="Freedman E."/>
            <person name="Gellesch M."/>
            <person name="Goldberg J."/>
            <person name="Griggs A."/>
            <person name="Gujja S."/>
            <person name="Heiman D."/>
            <person name="Hepburn T."/>
            <person name="Howarth C."/>
            <person name="Jen D."/>
            <person name="Larson L."/>
            <person name="Lewis B."/>
            <person name="Mehta T."/>
            <person name="Park D."/>
            <person name="Pearson M."/>
            <person name="Roberts A."/>
            <person name="Saif S."/>
            <person name="Shea T."/>
            <person name="Shenoy N."/>
            <person name="Sisk P."/>
            <person name="Stolte C."/>
            <person name="Sykes S."/>
            <person name="Walk T."/>
            <person name="White J."/>
            <person name="Yandava C."/>
            <person name="Liu Y."/>
            <person name="Xu Q."/>
            <person name="Lander E."/>
            <person name="Nusbaum C."/>
            <person name="Galagan J."/>
            <person name="Birren B."/>
        </authorList>
    </citation>
    <scope>NUCLEOTIDE SEQUENCE [LARGE SCALE GENOMIC DNA]</scope>
    <source>
        <strain evidence="3 4">101-4-CHN</strain>
    </source>
</reference>
<dbReference type="InterPro" id="IPR011249">
    <property type="entry name" value="Metalloenz_LuxS/M16"/>
</dbReference>
<protein>
    <submittedName>
        <fullName evidence="3">Peptidase M16 inactive domain protein</fullName>
        <ecNumber evidence="3">3.4.24.-</ecNumber>
    </submittedName>
</protein>
<dbReference type="HOGENOM" id="CLU_052317_0_0_9"/>
<accession>C7XWL3</accession>
<dbReference type="EC" id="3.4.24.-" evidence="3"/>
<dbReference type="RefSeq" id="WP_006916853.1">
    <property type="nucleotide sequence ID" value="NZ_GG698804.1"/>
</dbReference>
<dbReference type="OrthoDB" id="9811314at2"/>
<dbReference type="EMBL" id="GG698804">
    <property type="protein sequence ID" value="EEU30011.1"/>
    <property type="molecule type" value="Genomic_DNA"/>
</dbReference>
<dbReference type="NCBIfam" id="NF047421">
    <property type="entry name" value="YfmH_fam"/>
    <property type="match status" value="1"/>
</dbReference>
<dbReference type="Proteomes" id="UP000003987">
    <property type="component" value="Unassembled WGS sequence"/>
</dbReference>
<dbReference type="GO" id="GO:0046872">
    <property type="term" value="F:metal ion binding"/>
    <property type="evidence" value="ECO:0007669"/>
    <property type="project" value="InterPro"/>
</dbReference>
<dbReference type="GO" id="GO:0016787">
    <property type="term" value="F:hydrolase activity"/>
    <property type="evidence" value="ECO:0007669"/>
    <property type="project" value="UniProtKB-KW"/>
</dbReference>